<keyword evidence="15" id="KW-1185">Reference proteome</keyword>
<dbReference type="SUPFAM" id="SSF103039">
    <property type="entry name" value="CheC-like"/>
    <property type="match status" value="1"/>
</dbReference>
<keyword evidence="14" id="KW-0282">Flagellum</keyword>
<comment type="subcellular location">
    <subcellularLocation>
        <location evidence="1">Bacterial flagellum basal body</location>
    </subcellularLocation>
    <subcellularLocation>
        <location evidence="2">Cell membrane</location>
        <topology evidence="2">Peripheral membrane protein</topology>
    </subcellularLocation>
</comment>
<dbReference type="GO" id="GO:0005886">
    <property type="term" value="C:plasma membrane"/>
    <property type="evidence" value="ECO:0007669"/>
    <property type="project" value="UniProtKB-SubCell"/>
</dbReference>
<evidence type="ECO:0000256" key="1">
    <source>
        <dbReference type="ARBA" id="ARBA00004117"/>
    </source>
</evidence>
<dbReference type="Pfam" id="PF02154">
    <property type="entry name" value="FliM"/>
    <property type="match status" value="1"/>
</dbReference>
<keyword evidence="7" id="KW-0283">Flagellar rotation</keyword>
<name>A0A518G383_9BACT</name>
<dbReference type="PANTHER" id="PTHR30034:SF6">
    <property type="entry name" value="YOP PROTEINS TRANSLOCATION PROTEIN Q"/>
    <property type="match status" value="1"/>
</dbReference>
<sequence length="353" mass="39020">MEDDSLNRDEVEDLLRSMDSDEEAPASAGEMPDAAEAEARADAILSNRKPPGRQRVVSYDFKRPERVGKEQMRALQSLHEGFARNFGASISALLRTIVESKLISVDQLTYSEFVYSLEIPTCFNLLRPTPLDGNWILDLSPSILYPIIDRMLGGTASTDSTLKRPLSDIELRLTSRITNTFLRELARAWANTVALELELERVESNPQLVQIVPPNEVVVLVSFELTMGKSRGMVNLCIPFNTIERIGSKLSNNSWIGYTSSRSSKESQDRLKDLLGESKVELVVNLASSTIHAVDLMHLQVGDIVTTETDINTPLEILVEGVGKFEGKAGAFKGKKAVEVLQVVPRKQNPPAG</sequence>
<evidence type="ECO:0000256" key="11">
    <source>
        <dbReference type="NCBIfam" id="TIGR01397"/>
    </source>
</evidence>
<evidence type="ECO:0000313" key="15">
    <source>
        <dbReference type="Proteomes" id="UP000318017"/>
    </source>
</evidence>
<keyword evidence="14" id="KW-0969">Cilium</keyword>
<evidence type="ECO:0000256" key="6">
    <source>
        <dbReference type="ARBA" id="ARBA00022500"/>
    </source>
</evidence>
<dbReference type="Gene3D" id="3.40.1550.10">
    <property type="entry name" value="CheC-like"/>
    <property type="match status" value="1"/>
</dbReference>
<evidence type="ECO:0000256" key="5">
    <source>
        <dbReference type="ARBA" id="ARBA00022475"/>
    </source>
</evidence>
<feature type="region of interest" description="Disordered" evidence="12">
    <location>
        <begin position="1"/>
        <end position="38"/>
    </location>
</feature>
<keyword evidence="6" id="KW-0145">Chemotaxis</keyword>
<feature type="compositionally biased region" description="Basic and acidic residues" evidence="12">
    <location>
        <begin position="1"/>
        <end position="19"/>
    </location>
</feature>
<feature type="domain" description="Flagellar motor switch protein FliN-like C-terminal" evidence="13">
    <location>
        <begin position="275"/>
        <end position="344"/>
    </location>
</feature>
<keyword evidence="5" id="KW-1003">Cell membrane</keyword>
<dbReference type="Pfam" id="PF01052">
    <property type="entry name" value="FliMN_C"/>
    <property type="match status" value="1"/>
</dbReference>
<evidence type="ECO:0000259" key="13">
    <source>
        <dbReference type="Pfam" id="PF01052"/>
    </source>
</evidence>
<dbReference type="SUPFAM" id="SSF101801">
    <property type="entry name" value="Surface presentation of antigens (SPOA)"/>
    <property type="match status" value="1"/>
</dbReference>
<evidence type="ECO:0000256" key="4">
    <source>
        <dbReference type="ARBA" id="ARBA00021898"/>
    </source>
</evidence>
<dbReference type="GO" id="GO:0050918">
    <property type="term" value="P:positive chemotaxis"/>
    <property type="evidence" value="ECO:0007669"/>
    <property type="project" value="TreeGrafter"/>
</dbReference>
<dbReference type="InterPro" id="IPR028976">
    <property type="entry name" value="CheC-like_sf"/>
</dbReference>
<organism evidence="14 15">
    <name type="scientific">Aureliella helgolandensis</name>
    <dbReference type="NCBI Taxonomy" id="2527968"/>
    <lineage>
        <taxon>Bacteria</taxon>
        <taxon>Pseudomonadati</taxon>
        <taxon>Planctomycetota</taxon>
        <taxon>Planctomycetia</taxon>
        <taxon>Pirellulales</taxon>
        <taxon>Pirellulaceae</taxon>
        <taxon>Aureliella</taxon>
    </lineage>
</organism>
<evidence type="ECO:0000256" key="8">
    <source>
        <dbReference type="ARBA" id="ARBA00023136"/>
    </source>
</evidence>
<proteinExistence type="inferred from homology"/>
<dbReference type="GO" id="GO:0003774">
    <property type="term" value="F:cytoskeletal motor activity"/>
    <property type="evidence" value="ECO:0007669"/>
    <property type="project" value="InterPro"/>
</dbReference>
<comment type="function">
    <text evidence="10">FliM is one of three proteins (FliG, FliN, FliM) that forms the rotor-mounted switch complex (C ring), located at the base of the basal body. This complex interacts with the CheY and CheZ chemotaxis proteins, in addition to contacting components of the motor that determine the direction of flagellar rotation.</text>
</comment>
<keyword evidence="8" id="KW-0472">Membrane</keyword>
<protein>
    <recommendedName>
        <fullName evidence="4 11">Flagellar motor switch protein FliM</fullName>
    </recommendedName>
</protein>
<keyword evidence="14" id="KW-0966">Cell projection</keyword>
<dbReference type="GO" id="GO:0071978">
    <property type="term" value="P:bacterial-type flagellum-dependent swarming motility"/>
    <property type="evidence" value="ECO:0007669"/>
    <property type="project" value="TreeGrafter"/>
</dbReference>
<dbReference type="PIRSF" id="PIRSF002888">
    <property type="entry name" value="FliM"/>
    <property type="match status" value="1"/>
</dbReference>
<dbReference type="GO" id="GO:0009425">
    <property type="term" value="C:bacterial-type flagellum basal body"/>
    <property type="evidence" value="ECO:0007669"/>
    <property type="project" value="UniProtKB-SubCell"/>
</dbReference>
<evidence type="ECO:0000313" key="14">
    <source>
        <dbReference type="EMBL" id="QDV23052.1"/>
    </source>
</evidence>
<dbReference type="AlphaFoldDB" id="A0A518G383"/>
<evidence type="ECO:0000256" key="10">
    <source>
        <dbReference type="ARBA" id="ARBA00025044"/>
    </source>
</evidence>
<dbReference type="PRINTS" id="PR00955">
    <property type="entry name" value="FLGMOTORFLIM"/>
</dbReference>
<dbReference type="NCBIfam" id="TIGR01397">
    <property type="entry name" value="fliM_switch"/>
    <property type="match status" value="1"/>
</dbReference>
<gene>
    <name evidence="14" type="primary">fliM</name>
    <name evidence="14" type="ORF">Q31a_13470</name>
</gene>
<dbReference type="OrthoDB" id="9806941at2"/>
<dbReference type="InterPro" id="IPR001689">
    <property type="entry name" value="Flag_FliM"/>
</dbReference>
<accession>A0A518G383</accession>
<dbReference type="Proteomes" id="UP000318017">
    <property type="component" value="Chromosome"/>
</dbReference>
<evidence type="ECO:0000256" key="9">
    <source>
        <dbReference type="ARBA" id="ARBA00023143"/>
    </source>
</evidence>
<dbReference type="EMBL" id="CP036298">
    <property type="protein sequence ID" value="QDV23052.1"/>
    <property type="molecule type" value="Genomic_DNA"/>
</dbReference>
<dbReference type="InterPro" id="IPR036429">
    <property type="entry name" value="SpoA-like_sf"/>
</dbReference>
<evidence type="ECO:0000256" key="3">
    <source>
        <dbReference type="ARBA" id="ARBA00011049"/>
    </source>
</evidence>
<reference evidence="14 15" key="1">
    <citation type="submission" date="2019-02" db="EMBL/GenBank/DDBJ databases">
        <title>Deep-cultivation of Planctomycetes and their phenomic and genomic characterization uncovers novel biology.</title>
        <authorList>
            <person name="Wiegand S."/>
            <person name="Jogler M."/>
            <person name="Boedeker C."/>
            <person name="Pinto D."/>
            <person name="Vollmers J."/>
            <person name="Rivas-Marin E."/>
            <person name="Kohn T."/>
            <person name="Peeters S.H."/>
            <person name="Heuer A."/>
            <person name="Rast P."/>
            <person name="Oberbeckmann S."/>
            <person name="Bunk B."/>
            <person name="Jeske O."/>
            <person name="Meyerdierks A."/>
            <person name="Storesund J.E."/>
            <person name="Kallscheuer N."/>
            <person name="Luecker S."/>
            <person name="Lage O.M."/>
            <person name="Pohl T."/>
            <person name="Merkel B.J."/>
            <person name="Hornburger P."/>
            <person name="Mueller R.-W."/>
            <person name="Bruemmer F."/>
            <person name="Labrenz M."/>
            <person name="Spormann A.M."/>
            <person name="Op den Camp H."/>
            <person name="Overmann J."/>
            <person name="Amann R."/>
            <person name="Jetten M.S.M."/>
            <person name="Mascher T."/>
            <person name="Medema M.H."/>
            <person name="Devos D.P."/>
            <person name="Kaster A.-K."/>
            <person name="Ovreas L."/>
            <person name="Rohde M."/>
            <person name="Galperin M.Y."/>
            <person name="Jogler C."/>
        </authorList>
    </citation>
    <scope>NUCLEOTIDE SEQUENCE [LARGE SCALE GENOMIC DNA]</scope>
    <source>
        <strain evidence="14 15">Q31a</strain>
    </source>
</reference>
<dbReference type="CDD" id="cd17908">
    <property type="entry name" value="FliM"/>
    <property type="match status" value="1"/>
</dbReference>
<dbReference type="InterPro" id="IPR001543">
    <property type="entry name" value="FliN-like_C"/>
</dbReference>
<keyword evidence="9" id="KW-0975">Bacterial flagellum</keyword>
<dbReference type="PANTHER" id="PTHR30034">
    <property type="entry name" value="FLAGELLAR MOTOR SWITCH PROTEIN FLIM"/>
    <property type="match status" value="1"/>
</dbReference>
<dbReference type="KEGG" id="ahel:Q31a_13470"/>
<dbReference type="Gene3D" id="2.30.330.10">
    <property type="entry name" value="SpoA-like"/>
    <property type="match status" value="1"/>
</dbReference>
<evidence type="ECO:0000256" key="12">
    <source>
        <dbReference type="SAM" id="MobiDB-lite"/>
    </source>
</evidence>
<comment type="similarity">
    <text evidence="3">Belongs to the FliM family.</text>
</comment>
<dbReference type="RefSeq" id="WP_145075535.1">
    <property type="nucleotide sequence ID" value="NZ_CP036298.1"/>
</dbReference>
<evidence type="ECO:0000256" key="2">
    <source>
        <dbReference type="ARBA" id="ARBA00004202"/>
    </source>
</evidence>
<evidence type="ECO:0000256" key="7">
    <source>
        <dbReference type="ARBA" id="ARBA00022779"/>
    </source>
</evidence>